<dbReference type="InterPro" id="IPR002060">
    <property type="entry name" value="Squ/phyt_synthse"/>
</dbReference>
<proteinExistence type="predicted"/>
<gene>
    <name evidence="2" type="primary">crtB_2</name>
    <name evidence="2" type="ORF">KS4_15380</name>
</gene>
<keyword evidence="3" id="KW-1185">Reference proteome</keyword>
<dbReference type="SUPFAM" id="SSF48576">
    <property type="entry name" value="Terpenoid synthases"/>
    <property type="match status" value="1"/>
</dbReference>
<dbReference type="CDD" id="cd00683">
    <property type="entry name" value="Trans_IPPS_HH"/>
    <property type="match status" value="1"/>
</dbReference>
<protein>
    <submittedName>
        <fullName evidence="2">All-trans-phytoene synthase</fullName>
    </submittedName>
</protein>
<dbReference type="InterPro" id="IPR019845">
    <property type="entry name" value="Squalene/phytoene_synthase_CS"/>
</dbReference>
<dbReference type="SFLD" id="SFLDS00005">
    <property type="entry name" value="Isoprenoid_Synthase_Type_I"/>
    <property type="match status" value="1"/>
</dbReference>
<dbReference type="InterPro" id="IPR044843">
    <property type="entry name" value="Trans_IPPS_bact-type"/>
</dbReference>
<dbReference type="Pfam" id="PF00494">
    <property type="entry name" value="SQS_PSY"/>
    <property type="match status" value="1"/>
</dbReference>
<keyword evidence="1" id="KW-0808">Transferase</keyword>
<dbReference type="InterPro" id="IPR008949">
    <property type="entry name" value="Isoprenoid_synthase_dom_sf"/>
</dbReference>
<dbReference type="GO" id="GO:0016117">
    <property type="term" value="P:carotenoid biosynthetic process"/>
    <property type="evidence" value="ECO:0007669"/>
    <property type="project" value="UniProtKB-ARBA"/>
</dbReference>
<evidence type="ECO:0000256" key="1">
    <source>
        <dbReference type="ARBA" id="ARBA00022679"/>
    </source>
</evidence>
<dbReference type="SFLD" id="SFLDG01212">
    <property type="entry name" value="Phytoene_synthase_like"/>
    <property type="match status" value="1"/>
</dbReference>
<dbReference type="EMBL" id="CP036425">
    <property type="protein sequence ID" value="QDU33488.1"/>
    <property type="molecule type" value="Genomic_DNA"/>
</dbReference>
<dbReference type="PROSITE" id="PS01044">
    <property type="entry name" value="SQUALEN_PHYTOEN_SYN_1"/>
    <property type="match status" value="1"/>
</dbReference>
<name>A0A517YTD3_9BACT</name>
<dbReference type="Gene3D" id="1.10.600.10">
    <property type="entry name" value="Farnesyl Diphosphate Synthase"/>
    <property type="match status" value="1"/>
</dbReference>
<sequence length="318" mass="37178">MPESPTQSIQPVNAKIEASFTHCHEVSKNRAKNFYYGMKLTPEPKRSALYTIYAFMRECDDLADEPLDGRGQMEEGVAEIEASPEIRRERINQFRSQMQNVIDHPLDDLPEDLSWEAFRYVMQTYPIDPAHLHHMLDGQIADLRQHRYSNFDALYQYCYNVASTVGLTCTAIWGFLPGTDMTENLMLAEYRGIALQLTNILRDIAEDAERDRIYLPLDELASYGYAEDDLLGLRVNEAYDRFMKFQIDRAYDYYEKSRTLEQRLTPNCRGTCWAMMRIYRGLLDQIAADPRRVMHERVRLSTPAKLRIMLAAKLKRRY</sequence>
<dbReference type="AlphaFoldDB" id="A0A517YTD3"/>
<dbReference type="GO" id="GO:0004311">
    <property type="term" value="F:geranylgeranyl diphosphate synthase activity"/>
    <property type="evidence" value="ECO:0007669"/>
    <property type="project" value="InterPro"/>
</dbReference>
<dbReference type="RefSeq" id="WP_145076561.1">
    <property type="nucleotide sequence ID" value="NZ_CP036425.1"/>
</dbReference>
<dbReference type="GO" id="GO:0051996">
    <property type="term" value="F:squalene synthase [NAD(P)H] activity"/>
    <property type="evidence" value="ECO:0007669"/>
    <property type="project" value="InterPro"/>
</dbReference>
<dbReference type="InterPro" id="IPR033904">
    <property type="entry name" value="Trans_IPPS_HH"/>
</dbReference>
<dbReference type="PANTHER" id="PTHR31480">
    <property type="entry name" value="BIFUNCTIONAL LYCOPENE CYCLASE/PHYTOENE SYNTHASE"/>
    <property type="match status" value="1"/>
</dbReference>
<dbReference type="Proteomes" id="UP000317369">
    <property type="component" value="Chromosome"/>
</dbReference>
<dbReference type="KEGG" id="pcor:KS4_15380"/>
<reference evidence="2 3" key="1">
    <citation type="submission" date="2019-02" db="EMBL/GenBank/DDBJ databases">
        <title>Deep-cultivation of Planctomycetes and their phenomic and genomic characterization uncovers novel biology.</title>
        <authorList>
            <person name="Wiegand S."/>
            <person name="Jogler M."/>
            <person name="Boedeker C."/>
            <person name="Pinto D."/>
            <person name="Vollmers J."/>
            <person name="Rivas-Marin E."/>
            <person name="Kohn T."/>
            <person name="Peeters S.H."/>
            <person name="Heuer A."/>
            <person name="Rast P."/>
            <person name="Oberbeckmann S."/>
            <person name="Bunk B."/>
            <person name="Jeske O."/>
            <person name="Meyerdierks A."/>
            <person name="Storesund J.E."/>
            <person name="Kallscheuer N."/>
            <person name="Luecker S."/>
            <person name="Lage O.M."/>
            <person name="Pohl T."/>
            <person name="Merkel B.J."/>
            <person name="Hornburger P."/>
            <person name="Mueller R.-W."/>
            <person name="Bruemmer F."/>
            <person name="Labrenz M."/>
            <person name="Spormann A.M."/>
            <person name="Op den Camp H."/>
            <person name="Overmann J."/>
            <person name="Amann R."/>
            <person name="Jetten M.S.M."/>
            <person name="Mascher T."/>
            <person name="Medema M.H."/>
            <person name="Devos D.P."/>
            <person name="Kaster A.-K."/>
            <person name="Ovreas L."/>
            <person name="Rohde M."/>
            <person name="Galperin M.Y."/>
            <person name="Jogler C."/>
        </authorList>
    </citation>
    <scope>NUCLEOTIDE SEQUENCE [LARGE SCALE GENOMIC DNA]</scope>
    <source>
        <strain evidence="2 3">KS4</strain>
    </source>
</reference>
<dbReference type="SFLD" id="SFLDG01018">
    <property type="entry name" value="Squalene/Phytoene_Synthase_Lik"/>
    <property type="match status" value="1"/>
</dbReference>
<evidence type="ECO:0000313" key="3">
    <source>
        <dbReference type="Proteomes" id="UP000317369"/>
    </source>
</evidence>
<dbReference type="OrthoDB" id="9787280at2"/>
<accession>A0A517YTD3</accession>
<evidence type="ECO:0000313" key="2">
    <source>
        <dbReference type="EMBL" id="QDU33488.1"/>
    </source>
</evidence>
<organism evidence="2 3">
    <name type="scientific">Poriferisphaera corsica</name>
    <dbReference type="NCBI Taxonomy" id="2528020"/>
    <lineage>
        <taxon>Bacteria</taxon>
        <taxon>Pseudomonadati</taxon>
        <taxon>Planctomycetota</taxon>
        <taxon>Phycisphaerae</taxon>
        <taxon>Phycisphaerales</taxon>
        <taxon>Phycisphaeraceae</taxon>
        <taxon>Poriferisphaera</taxon>
    </lineage>
</organism>